<dbReference type="Proteomes" id="UP001067231">
    <property type="component" value="Unassembled WGS sequence"/>
</dbReference>
<dbReference type="OrthoDB" id="341778at2759"/>
<name>A0A9D5HYE9_9CRYT</name>
<protein>
    <submittedName>
        <fullName evidence="2">Uncharacterized protein</fullName>
    </submittedName>
</protein>
<evidence type="ECO:0000256" key="1">
    <source>
        <dbReference type="SAM" id="MobiDB-lite"/>
    </source>
</evidence>
<dbReference type="EMBL" id="JAPCXC010000007">
    <property type="protein sequence ID" value="KAJ1612439.1"/>
    <property type="molecule type" value="Genomic_DNA"/>
</dbReference>
<evidence type="ECO:0000313" key="2">
    <source>
        <dbReference type="EMBL" id="KAJ1612439.1"/>
    </source>
</evidence>
<sequence>MSEEDYERTLQLFSEFFGVTYSESEELKRSNKDLETLQCVVIPTLYKTFKRITATYGELTELCMTSEKSRKISQKREEMSALYKQNFRYLVFATRLFLLYVQEIGNDVARGTEPGEYSLSSLPVKVIHELLGSPGTKECVVFLMDLALLQGNRLLADQLFDYLVGFPNSVQNECYFARRRLSEFFGHSFSHQLLPITNNFDCSRYFPGLSEKETSIALILFKVKNLMRNLWNVAKSYLDLMKWWRENYLEILSSVQTLQVSELYDQLENTRLEDLPLSAFFESSEHWQVSTLCGMTGYVLYITYQSILDGNELVEEAVTSFHFESQGYRASQLVSEAIKFSLLSLLLDPANYKAAWLLSLLHLSSSEHFSLLYSLKFVTLTMSLNPSFNDSWVLYSLLWTSSLLHDHDHAPHLAKSHTFLSSRGAGRADSAHARPANISPISITCKMISLASRDDNLRIPLQFTYIGYCIFQIFRNREGNDDLCYGVISDIIELNQWLLEQKAHREKEIETEKSPAMSNVSISPSSKSKKSREAKTLYLDHTEKSSPELYSDSSPVITHPLLFKLQLLIWSLKLKMLLGNDGLHICSESIASQIDEFTQLHKETLEKDLDLLDELHVHSHIRHYLKMQSDRFSAIFRDGHKGESGLHEASLISNETKYDDPQETRLLSQSQSGSLFEADLIDWRALLSPIHNLY</sequence>
<proteinExistence type="predicted"/>
<organism evidence="2">
    <name type="scientific">Cryptosporidium canis</name>
    <dbReference type="NCBI Taxonomy" id="195482"/>
    <lineage>
        <taxon>Eukaryota</taxon>
        <taxon>Sar</taxon>
        <taxon>Alveolata</taxon>
        <taxon>Apicomplexa</taxon>
        <taxon>Conoidasida</taxon>
        <taxon>Coccidia</taxon>
        <taxon>Eucoccidiorida</taxon>
        <taxon>Eimeriorina</taxon>
        <taxon>Cryptosporidiidae</taxon>
        <taxon>Cryptosporidium</taxon>
    </lineage>
</organism>
<comment type="caution">
    <text evidence="2">The sequence shown here is derived from an EMBL/GenBank/DDBJ whole genome shotgun (WGS) entry which is preliminary data.</text>
</comment>
<feature type="region of interest" description="Disordered" evidence="1">
    <location>
        <begin position="509"/>
        <end position="534"/>
    </location>
</feature>
<dbReference type="AlphaFoldDB" id="A0A9D5HYE9"/>
<accession>A0A9D5HYE9</accession>
<gene>
    <name evidence="2" type="ORF">OJ253_532</name>
</gene>
<reference evidence="2" key="1">
    <citation type="submission" date="2022-10" db="EMBL/GenBank/DDBJ databases">
        <title>Adaptive evolution leads to modifications in subtelomeric GC content in a zoonotic Cryptosporidium species.</title>
        <authorList>
            <person name="Li J."/>
            <person name="Feng Y."/>
            <person name="Xiao L."/>
        </authorList>
    </citation>
    <scope>NUCLEOTIDE SEQUENCE</scope>
    <source>
        <strain evidence="2">33844</strain>
    </source>
</reference>